<feature type="domain" description="Histidine kinase" evidence="16">
    <location>
        <begin position="161"/>
        <end position="367"/>
    </location>
</feature>
<dbReference type="Pfam" id="PF02518">
    <property type="entry name" value="HATPase_c"/>
    <property type="match status" value="1"/>
</dbReference>
<keyword evidence="10" id="KW-0418">Kinase</keyword>
<dbReference type="PRINTS" id="PR00344">
    <property type="entry name" value="BCTRLSENSOR"/>
</dbReference>
<dbReference type="SMART" id="SM00388">
    <property type="entry name" value="HisKA"/>
    <property type="match status" value="1"/>
</dbReference>
<keyword evidence="19" id="KW-1185">Reference proteome</keyword>
<dbReference type="InterPro" id="IPR003661">
    <property type="entry name" value="HisK_dim/P_dom"/>
</dbReference>
<evidence type="ECO:0000256" key="15">
    <source>
        <dbReference type="SAM" id="Phobius"/>
    </source>
</evidence>
<dbReference type="InterPro" id="IPR036890">
    <property type="entry name" value="HATPase_C_sf"/>
</dbReference>
<feature type="transmembrane region" description="Helical" evidence="15">
    <location>
        <begin position="26"/>
        <end position="47"/>
    </location>
</feature>
<keyword evidence="4" id="KW-1003">Cell membrane</keyword>
<dbReference type="InterPro" id="IPR036097">
    <property type="entry name" value="HisK_dim/P_sf"/>
</dbReference>
<keyword evidence="6" id="KW-0597">Phosphoprotein</keyword>
<dbReference type="Gene3D" id="1.10.287.130">
    <property type="match status" value="1"/>
</dbReference>
<evidence type="ECO:0000256" key="12">
    <source>
        <dbReference type="ARBA" id="ARBA00022989"/>
    </source>
</evidence>
<dbReference type="PROSITE" id="PS50109">
    <property type="entry name" value="HIS_KIN"/>
    <property type="match status" value="1"/>
</dbReference>
<evidence type="ECO:0000256" key="6">
    <source>
        <dbReference type="ARBA" id="ARBA00022553"/>
    </source>
</evidence>
<dbReference type="InterPro" id="IPR050980">
    <property type="entry name" value="2C_sensor_his_kinase"/>
</dbReference>
<evidence type="ECO:0000256" key="1">
    <source>
        <dbReference type="ARBA" id="ARBA00000085"/>
    </source>
</evidence>
<dbReference type="SUPFAM" id="SSF47384">
    <property type="entry name" value="Homodimeric domain of signal transducing histidine kinase"/>
    <property type="match status" value="1"/>
</dbReference>
<dbReference type="SMART" id="SM00304">
    <property type="entry name" value="HAMP"/>
    <property type="match status" value="1"/>
</dbReference>
<evidence type="ECO:0000256" key="3">
    <source>
        <dbReference type="ARBA" id="ARBA00012438"/>
    </source>
</evidence>
<keyword evidence="11 18" id="KW-0067">ATP-binding</keyword>
<dbReference type="PANTHER" id="PTHR44936:SF5">
    <property type="entry name" value="SENSOR HISTIDINE KINASE ENVZ"/>
    <property type="match status" value="1"/>
</dbReference>
<dbReference type="PANTHER" id="PTHR44936">
    <property type="entry name" value="SENSOR PROTEIN CREC"/>
    <property type="match status" value="1"/>
</dbReference>
<proteinExistence type="predicted"/>
<dbReference type="Gene3D" id="3.30.565.10">
    <property type="entry name" value="Histidine kinase-like ATPase, C-terminal domain"/>
    <property type="match status" value="1"/>
</dbReference>
<evidence type="ECO:0000259" key="17">
    <source>
        <dbReference type="PROSITE" id="PS50885"/>
    </source>
</evidence>
<evidence type="ECO:0000256" key="4">
    <source>
        <dbReference type="ARBA" id="ARBA00022475"/>
    </source>
</evidence>
<dbReference type="CDD" id="cd00075">
    <property type="entry name" value="HATPase"/>
    <property type="match status" value="1"/>
</dbReference>
<keyword evidence="5" id="KW-0997">Cell inner membrane</keyword>
<comment type="catalytic activity">
    <reaction evidence="1">
        <text>ATP + protein L-histidine = ADP + protein N-phospho-L-histidine.</text>
        <dbReference type="EC" id="2.7.13.3"/>
    </reaction>
</comment>
<evidence type="ECO:0000256" key="2">
    <source>
        <dbReference type="ARBA" id="ARBA00004429"/>
    </source>
</evidence>
<name>A0ABU9C7A5_9BURK</name>
<dbReference type="Pfam" id="PF00512">
    <property type="entry name" value="HisKA"/>
    <property type="match status" value="1"/>
</dbReference>
<comment type="subcellular location">
    <subcellularLocation>
        <location evidence="2">Cell inner membrane</location>
        <topology evidence="2">Multi-pass membrane protein</topology>
    </subcellularLocation>
</comment>
<protein>
    <recommendedName>
        <fullName evidence="3">histidine kinase</fullName>
        <ecNumber evidence="3">2.7.13.3</ecNumber>
    </recommendedName>
</protein>
<dbReference type="RefSeq" id="WP_341399847.1">
    <property type="nucleotide sequence ID" value="NZ_JBBUTI010000009.1"/>
</dbReference>
<evidence type="ECO:0000313" key="18">
    <source>
        <dbReference type="EMBL" id="MEK8047541.1"/>
    </source>
</evidence>
<sequence>MPSRKRCRVVETALSRWWPRTLFGRLLLLLLTFVFLSHWLVLTLIFGQNPAQPPPPPPVPGLAILQTHPPLWQLGSDLLLRLSALVLAAWIAARWLSRPMQRLADTAESLAQALPDLHIGSPRMALPVEGPRECREAARALNGLLARIHQQLDERDRFIASVSHDLRTPLTRLRLRAEATDLETQRVGLCRDVEDMNDTLTVTLDYLLGDSAAEAFTAVPVCVLVQGVVERWRQQGRGVTLHLHADAVLADHAAPLPVRRLALQRCIDNLVGNALRYAGDAHLELQLVEGALRLTVRDHGPGMPEAALTLALQPYYRVEGSRNRHSGGHGLGLAIAADIARQHGGQLQLANAPGGGLVAQIDLPRPPL</sequence>
<dbReference type="InterPro" id="IPR004358">
    <property type="entry name" value="Sig_transdc_His_kin-like_C"/>
</dbReference>
<keyword evidence="12 15" id="KW-1133">Transmembrane helix</keyword>
<dbReference type="Proteomes" id="UP001379945">
    <property type="component" value="Unassembled WGS sequence"/>
</dbReference>
<evidence type="ECO:0000256" key="10">
    <source>
        <dbReference type="ARBA" id="ARBA00022777"/>
    </source>
</evidence>
<keyword evidence="9" id="KW-0547">Nucleotide-binding</keyword>
<evidence type="ECO:0000313" key="19">
    <source>
        <dbReference type="Proteomes" id="UP001379945"/>
    </source>
</evidence>
<dbReference type="GO" id="GO:0005524">
    <property type="term" value="F:ATP binding"/>
    <property type="evidence" value="ECO:0007669"/>
    <property type="project" value="UniProtKB-KW"/>
</dbReference>
<keyword evidence="14 15" id="KW-0472">Membrane</keyword>
<keyword evidence="8 15" id="KW-0812">Transmembrane</keyword>
<evidence type="ECO:0000256" key="9">
    <source>
        <dbReference type="ARBA" id="ARBA00022741"/>
    </source>
</evidence>
<evidence type="ECO:0000256" key="13">
    <source>
        <dbReference type="ARBA" id="ARBA00023012"/>
    </source>
</evidence>
<evidence type="ECO:0000259" key="16">
    <source>
        <dbReference type="PROSITE" id="PS50109"/>
    </source>
</evidence>
<gene>
    <name evidence="18" type="ORF">AACH00_14365</name>
</gene>
<comment type="caution">
    <text evidence="18">The sequence shown here is derived from an EMBL/GenBank/DDBJ whole genome shotgun (WGS) entry which is preliminary data.</text>
</comment>
<organism evidence="18 19">
    <name type="scientific">Ideonella margarita</name>
    <dbReference type="NCBI Taxonomy" id="2984191"/>
    <lineage>
        <taxon>Bacteria</taxon>
        <taxon>Pseudomonadati</taxon>
        <taxon>Pseudomonadota</taxon>
        <taxon>Betaproteobacteria</taxon>
        <taxon>Burkholderiales</taxon>
        <taxon>Sphaerotilaceae</taxon>
        <taxon>Ideonella</taxon>
    </lineage>
</organism>
<evidence type="ECO:0000256" key="8">
    <source>
        <dbReference type="ARBA" id="ARBA00022692"/>
    </source>
</evidence>
<keyword evidence="13" id="KW-0902">Two-component regulatory system</keyword>
<evidence type="ECO:0000256" key="5">
    <source>
        <dbReference type="ARBA" id="ARBA00022519"/>
    </source>
</evidence>
<dbReference type="EMBL" id="JBBUTI010000009">
    <property type="protein sequence ID" value="MEK8047541.1"/>
    <property type="molecule type" value="Genomic_DNA"/>
</dbReference>
<accession>A0ABU9C7A5</accession>
<dbReference type="CDD" id="cd00082">
    <property type="entry name" value="HisKA"/>
    <property type="match status" value="1"/>
</dbReference>
<dbReference type="SMART" id="SM00387">
    <property type="entry name" value="HATPase_c"/>
    <property type="match status" value="1"/>
</dbReference>
<reference evidence="18 19" key="1">
    <citation type="submission" date="2024-04" db="EMBL/GenBank/DDBJ databases">
        <title>Novel species of the genus Ideonella isolated from streams.</title>
        <authorList>
            <person name="Lu H."/>
        </authorList>
    </citation>
    <scope>NUCLEOTIDE SEQUENCE [LARGE SCALE GENOMIC DNA]</scope>
    <source>
        <strain evidence="18 19">LYT19W</strain>
    </source>
</reference>
<dbReference type="SUPFAM" id="SSF55874">
    <property type="entry name" value="ATPase domain of HSP90 chaperone/DNA topoisomerase II/histidine kinase"/>
    <property type="match status" value="1"/>
</dbReference>
<evidence type="ECO:0000256" key="7">
    <source>
        <dbReference type="ARBA" id="ARBA00022679"/>
    </source>
</evidence>
<evidence type="ECO:0000256" key="14">
    <source>
        <dbReference type="ARBA" id="ARBA00023136"/>
    </source>
</evidence>
<dbReference type="InterPro" id="IPR003594">
    <property type="entry name" value="HATPase_dom"/>
</dbReference>
<dbReference type="PROSITE" id="PS50885">
    <property type="entry name" value="HAMP"/>
    <property type="match status" value="1"/>
</dbReference>
<dbReference type="EC" id="2.7.13.3" evidence="3"/>
<dbReference type="InterPro" id="IPR005467">
    <property type="entry name" value="His_kinase_dom"/>
</dbReference>
<dbReference type="InterPro" id="IPR003660">
    <property type="entry name" value="HAMP_dom"/>
</dbReference>
<feature type="domain" description="HAMP" evidence="17">
    <location>
        <begin position="94"/>
        <end position="153"/>
    </location>
</feature>
<evidence type="ECO:0000256" key="11">
    <source>
        <dbReference type="ARBA" id="ARBA00022840"/>
    </source>
</evidence>
<keyword evidence="7" id="KW-0808">Transferase</keyword>